<organism evidence="2 3">
    <name type="scientific">Seminavis robusta</name>
    <dbReference type="NCBI Taxonomy" id="568900"/>
    <lineage>
        <taxon>Eukaryota</taxon>
        <taxon>Sar</taxon>
        <taxon>Stramenopiles</taxon>
        <taxon>Ochrophyta</taxon>
        <taxon>Bacillariophyta</taxon>
        <taxon>Bacillariophyceae</taxon>
        <taxon>Bacillariophycidae</taxon>
        <taxon>Naviculales</taxon>
        <taxon>Naviculaceae</taxon>
        <taxon>Seminavis</taxon>
    </lineage>
</organism>
<proteinExistence type="predicted"/>
<evidence type="ECO:0000313" key="2">
    <source>
        <dbReference type="EMBL" id="CAB9531549.1"/>
    </source>
</evidence>
<feature type="compositionally biased region" description="Polar residues" evidence="1">
    <location>
        <begin position="1"/>
        <end position="16"/>
    </location>
</feature>
<feature type="compositionally biased region" description="Polar residues" evidence="1">
    <location>
        <begin position="42"/>
        <end position="55"/>
    </location>
</feature>
<dbReference type="Proteomes" id="UP001153069">
    <property type="component" value="Unassembled WGS sequence"/>
</dbReference>
<keyword evidence="3" id="KW-1185">Reference proteome</keyword>
<gene>
    <name evidence="2" type="ORF">SEMRO_3666_G350100.1</name>
</gene>
<feature type="compositionally biased region" description="Basic and acidic residues" evidence="1">
    <location>
        <begin position="17"/>
        <end position="37"/>
    </location>
</feature>
<accession>A0A9N8F4J3</accession>
<dbReference type="EMBL" id="CAICTM010003664">
    <property type="protein sequence ID" value="CAB9531549.1"/>
    <property type="molecule type" value="Genomic_DNA"/>
</dbReference>
<protein>
    <submittedName>
        <fullName evidence="2">Uncharacterized protein</fullName>
    </submittedName>
</protein>
<sequence>MADTSTDLFSHSLPTMDSKDGNNQRSPHHDDIKESRFEAMNSMASSDHQVNTNIAKENDDGEINNEQGDTDDISVHRHTG</sequence>
<feature type="compositionally biased region" description="Acidic residues" evidence="1">
    <location>
        <begin position="59"/>
        <end position="72"/>
    </location>
</feature>
<evidence type="ECO:0000256" key="1">
    <source>
        <dbReference type="SAM" id="MobiDB-lite"/>
    </source>
</evidence>
<evidence type="ECO:0000313" key="3">
    <source>
        <dbReference type="Proteomes" id="UP001153069"/>
    </source>
</evidence>
<reference evidence="2" key="1">
    <citation type="submission" date="2020-06" db="EMBL/GenBank/DDBJ databases">
        <authorList>
            <consortium name="Plant Systems Biology data submission"/>
        </authorList>
    </citation>
    <scope>NUCLEOTIDE SEQUENCE</scope>
    <source>
        <strain evidence="2">D6</strain>
    </source>
</reference>
<comment type="caution">
    <text evidence="2">The sequence shown here is derived from an EMBL/GenBank/DDBJ whole genome shotgun (WGS) entry which is preliminary data.</text>
</comment>
<dbReference type="AlphaFoldDB" id="A0A9N8F4J3"/>
<feature type="region of interest" description="Disordered" evidence="1">
    <location>
        <begin position="1"/>
        <end position="80"/>
    </location>
</feature>
<name>A0A9N8F4J3_9STRA</name>